<organism evidence="2 6">
    <name type="scientific">Rotaria magnacalcarata</name>
    <dbReference type="NCBI Taxonomy" id="392030"/>
    <lineage>
        <taxon>Eukaryota</taxon>
        <taxon>Metazoa</taxon>
        <taxon>Spiralia</taxon>
        <taxon>Gnathifera</taxon>
        <taxon>Rotifera</taxon>
        <taxon>Eurotatoria</taxon>
        <taxon>Bdelloidea</taxon>
        <taxon>Philodinida</taxon>
        <taxon>Philodinidae</taxon>
        <taxon>Rotaria</taxon>
    </lineage>
</organism>
<dbReference type="Proteomes" id="UP000676336">
    <property type="component" value="Unassembled WGS sequence"/>
</dbReference>
<comment type="caution">
    <text evidence="2">The sequence shown here is derived from an EMBL/GenBank/DDBJ whole genome shotgun (WGS) entry which is preliminary data.</text>
</comment>
<proteinExistence type="predicted"/>
<feature type="compositionally biased region" description="Basic and acidic residues" evidence="1">
    <location>
        <begin position="32"/>
        <end position="49"/>
    </location>
</feature>
<dbReference type="OrthoDB" id="10354444at2759"/>
<evidence type="ECO:0000313" key="4">
    <source>
        <dbReference type="EMBL" id="CAF3935193.1"/>
    </source>
</evidence>
<feature type="region of interest" description="Disordered" evidence="1">
    <location>
        <begin position="1"/>
        <end position="79"/>
    </location>
</feature>
<evidence type="ECO:0000313" key="5">
    <source>
        <dbReference type="EMBL" id="CAF3955286.1"/>
    </source>
</evidence>
<feature type="compositionally biased region" description="Polar residues" evidence="1">
    <location>
        <begin position="65"/>
        <end position="79"/>
    </location>
</feature>
<gene>
    <name evidence="5" type="ORF">GIL414_LOCUS9310</name>
    <name evidence="2" type="ORF">KQP761_LOCUS15572</name>
    <name evidence="3" type="ORF">MBJ925_LOCUS8466</name>
    <name evidence="4" type="ORF">SMN809_LOCUS8411</name>
</gene>
<dbReference type="EMBL" id="CAJNRE010003146">
    <property type="protein sequence ID" value="CAF2006132.1"/>
    <property type="molecule type" value="Genomic_DNA"/>
</dbReference>
<evidence type="ECO:0000313" key="6">
    <source>
        <dbReference type="Proteomes" id="UP000663834"/>
    </source>
</evidence>
<name>A0A815UK17_9BILA</name>
<evidence type="ECO:0000256" key="1">
    <source>
        <dbReference type="SAM" id="MobiDB-lite"/>
    </source>
</evidence>
<accession>A0A815UK17</accession>
<evidence type="ECO:0000313" key="3">
    <source>
        <dbReference type="EMBL" id="CAF2006132.1"/>
    </source>
</evidence>
<reference evidence="2" key="1">
    <citation type="submission" date="2021-02" db="EMBL/GenBank/DDBJ databases">
        <authorList>
            <person name="Nowell W R."/>
        </authorList>
    </citation>
    <scope>NUCLEOTIDE SEQUENCE</scope>
</reference>
<dbReference type="Proteomes" id="UP000663824">
    <property type="component" value="Unassembled WGS sequence"/>
</dbReference>
<dbReference type="AlphaFoldDB" id="A0A815UK17"/>
<dbReference type="Proteomes" id="UP000663834">
    <property type="component" value="Unassembled WGS sequence"/>
</dbReference>
<sequence>MGKQSRVIAQKAKDKQQQHHKKPKAVKTNLKRLNERVQDKVEKLDKLYDKNANQSSEKEDKMKTAKQNNQPTASSVDKK</sequence>
<dbReference type="Proteomes" id="UP000681720">
    <property type="component" value="Unassembled WGS sequence"/>
</dbReference>
<dbReference type="EMBL" id="CAJOBJ010003156">
    <property type="protein sequence ID" value="CAF3955286.1"/>
    <property type="molecule type" value="Genomic_DNA"/>
</dbReference>
<evidence type="ECO:0000313" key="2">
    <source>
        <dbReference type="EMBL" id="CAF1518664.1"/>
    </source>
</evidence>
<dbReference type="EMBL" id="CAJNOW010007623">
    <property type="protein sequence ID" value="CAF1518664.1"/>
    <property type="molecule type" value="Genomic_DNA"/>
</dbReference>
<protein>
    <submittedName>
        <fullName evidence="2">Uncharacterized protein</fullName>
    </submittedName>
</protein>
<dbReference type="EMBL" id="CAJOBI010002582">
    <property type="protein sequence ID" value="CAF3935193.1"/>
    <property type="molecule type" value="Genomic_DNA"/>
</dbReference>